<accession>A0AAU7DUT3</accession>
<protein>
    <submittedName>
        <fullName evidence="1">Uncharacterized protein</fullName>
    </submittedName>
</protein>
<reference evidence="1" key="1">
    <citation type="submission" date="2024-02" db="EMBL/GenBank/DDBJ databases">
        <title>Tomenella chthoni gen. nov. sp. nov., a member of the family Jonesiaceae isolated from bat guano.</title>
        <authorList>
            <person name="Miller S.L."/>
            <person name="King J."/>
            <person name="Sankaranarayanan K."/>
            <person name="Lawson P.A."/>
        </authorList>
    </citation>
    <scope>NUCLEOTIDE SEQUENCE</scope>
    <source>
        <strain evidence="1">BS-20</strain>
    </source>
</reference>
<organism evidence="1">
    <name type="scientific">Jonesiaceae bacterium BS-20</name>
    <dbReference type="NCBI Taxonomy" id="3120821"/>
    <lineage>
        <taxon>Bacteria</taxon>
        <taxon>Bacillati</taxon>
        <taxon>Actinomycetota</taxon>
        <taxon>Actinomycetes</taxon>
        <taxon>Micrococcales</taxon>
        <taxon>Jonesiaceae</taxon>
    </lineage>
</organism>
<name>A0AAU7DUT3_9MICO</name>
<dbReference type="AlphaFoldDB" id="A0AAU7DUT3"/>
<evidence type="ECO:0000313" key="1">
    <source>
        <dbReference type="EMBL" id="XBH21578.1"/>
    </source>
</evidence>
<proteinExistence type="predicted"/>
<sequence length="48" mass="4710">MTIVKSTAGLFALLAGILAIGDNNIAAALAIIAAALIGIDATKTKKGE</sequence>
<dbReference type="EMBL" id="CP146203">
    <property type="protein sequence ID" value="XBH21578.1"/>
    <property type="molecule type" value="Genomic_DNA"/>
</dbReference>
<gene>
    <name evidence="1" type="ORF">V5R04_15440</name>
</gene>